<name>A0ABT6PSQ9_9PSEU</name>
<dbReference type="Gene3D" id="3.90.1300.10">
    <property type="entry name" value="Amidase signature (AS) domain"/>
    <property type="match status" value="1"/>
</dbReference>
<organism evidence="3 4">
    <name type="scientific">Saccharopolyspora ipomoeae</name>
    <dbReference type="NCBI Taxonomy" id="3042027"/>
    <lineage>
        <taxon>Bacteria</taxon>
        <taxon>Bacillati</taxon>
        <taxon>Actinomycetota</taxon>
        <taxon>Actinomycetes</taxon>
        <taxon>Pseudonocardiales</taxon>
        <taxon>Pseudonocardiaceae</taxon>
        <taxon>Saccharopolyspora</taxon>
    </lineage>
</organism>
<proteinExistence type="predicted"/>
<dbReference type="PANTHER" id="PTHR11895:SF176">
    <property type="entry name" value="AMIDASE AMID-RELATED"/>
    <property type="match status" value="1"/>
</dbReference>
<dbReference type="Pfam" id="PF01425">
    <property type="entry name" value="Amidase"/>
    <property type="match status" value="1"/>
</dbReference>
<dbReference type="InterPro" id="IPR036928">
    <property type="entry name" value="AS_sf"/>
</dbReference>
<accession>A0ABT6PSQ9</accession>
<evidence type="ECO:0000256" key="1">
    <source>
        <dbReference type="SAM" id="MobiDB-lite"/>
    </source>
</evidence>
<feature type="domain" description="Amidase" evidence="2">
    <location>
        <begin position="11"/>
        <end position="371"/>
    </location>
</feature>
<dbReference type="Proteomes" id="UP001237595">
    <property type="component" value="Unassembled WGS sequence"/>
</dbReference>
<evidence type="ECO:0000313" key="3">
    <source>
        <dbReference type="EMBL" id="MDI2030461.1"/>
    </source>
</evidence>
<protein>
    <submittedName>
        <fullName evidence="3">Amidase</fullName>
    </submittedName>
</protein>
<evidence type="ECO:0000259" key="2">
    <source>
        <dbReference type="Pfam" id="PF01425"/>
    </source>
</evidence>
<dbReference type="SUPFAM" id="SSF75304">
    <property type="entry name" value="Amidase signature (AS) enzymes"/>
    <property type="match status" value="1"/>
</dbReference>
<dbReference type="EMBL" id="JASAOF010000010">
    <property type="protein sequence ID" value="MDI2030461.1"/>
    <property type="molecule type" value="Genomic_DNA"/>
</dbReference>
<keyword evidence="4" id="KW-1185">Reference proteome</keyword>
<gene>
    <name evidence="3" type="ORF">QFW96_17650</name>
</gene>
<evidence type="ECO:0000313" key="4">
    <source>
        <dbReference type="Proteomes" id="UP001237595"/>
    </source>
</evidence>
<feature type="compositionally biased region" description="Low complexity" evidence="1">
    <location>
        <begin position="392"/>
        <end position="408"/>
    </location>
</feature>
<dbReference type="InterPro" id="IPR023631">
    <property type="entry name" value="Amidase_dom"/>
</dbReference>
<reference evidence="3 4" key="1">
    <citation type="submission" date="2023-04" db="EMBL/GenBank/DDBJ databases">
        <title>Draft genome sequence of Saccharopolyspora sp. TS4A08 isolated from sweet potato rhizospheric soil.</title>
        <authorList>
            <person name="Suksaard P."/>
            <person name="Duangmal K."/>
        </authorList>
    </citation>
    <scope>NUCLEOTIDE SEQUENCE [LARGE SCALE GENOMIC DNA]</scope>
    <source>
        <strain evidence="3 4">TS4A08</strain>
    </source>
</reference>
<dbReference type="PANTHER" id="PTHR11895">
    <property type="entry name" value="TRANSAMIDASE"/>
    <property type="match status" value="1"/>
</dbReference>
<sequence>MISWVGDRTPAAEGPLAGLTVGIKDNIEVAGVRSTCASKFLRDNVAAHDATVVRALEDAGARVVATLNLAEFAVGVTSQNSAAGGPRNPWDLRRVPAGSSGGSGAAVAAGLVDLALGTDTGGSVRLPASACGVCGLRPSPGLVDTVGVYPVSAEFDAVGPIARDVDLVARAFDVLTHQPQRPRPRPSAIGVPSRFVTDDVDPAIAAAVSGLVDELRGQGYEVREVEIPHAEQAQDHVYTLLYPELAEIHRDRLRTAPADFQPATLERIRLGLDIGERAMRAAAQARDDFRKDLRRVFEEVEVVVTPTMPVDVPFIDGDESVIAESRRLGQLSYPWSLHTGPTLSLPVGFHPGSGMPIGAQLTAAHADEAALFAVGRDYQRATDWHRRRPPVRVRQSSSDAPRSSPISL</sequence>
<feature type="region of interest" description="Disordered" evidence="1">
    <location>
        <begin position="385"/>
        <end position="408"/>
    </location>
</feature>
<dbReference type="InterPro" id="IPR000120">
    <property type="entry name" value="Amidase"/>
</dbReference>
<comment type="caution">
    <text evidence="3">The sequence shown here is derived from an EMBL/GenBank/DDBJ whole genome shotgun (WGS) entry which is preliminary data.</text>
</comment>
<dbReference type="RefSeq" id="WP_281456772.1">
    <property type="nucleotide sequence ID" value="NZ_JASAOF010000010.1"/>
</dbReference>